<accession>A0A4D7JI58</accession>
<evidence type="ECO:0000256" key="1">
    <source>
        <dbReference type="SAM" id="SignalP"/>
    </source>
</evidence>
<dbReference type="NCBIfam" id="TIGR04456">
    <property type="entry name" value="LruC_dom"/>
    <property type="match status" value="1"/>
</dbReference>
<keyword evidence="3" id="KW-1185">Reference proteome</keyword>
<evidence type="ECO:0000313" key="3">
    <source>
        <dbReference type="Proteomes" id="UP000298616"/>
    </source>
</evidence>
<dbReference type="RefSeq" id="WP_137090908.1">
    <property type="nucleotide sequence ID" value="NZ_CP028923.1"/>
</dbReference>
<feature type="chain" id="PRO_5020381090" evidence="1">
    <location>
        <begin position="18"/>
        <end position="437"/>
    </location>
</feature>
<protein>
    <submittedName>
        <fullName evidence="2">Uncharacterized protein</fullName>
    </submittedName>
</protein>
<evidence type="ECO:0000313" key="2">
    <source>
        <dbReference type="EMBL" id="QCK15311.1"/>
    </source>
</evidence>
<dbReference type="InterPro" id="IPR031025">
    <property type="entry name" value="LruC_dom"/>
</dbReference>
<name>A0A4D7JI58_9BACT</name>
<dbReference type="EMBL" id="CP028923">
    <property type="protein sequence ID" value="QCK15311.1"/>
    <property type="molecule type" value="Genomic_DNA"/>
</dbReference>
<dbReference type="KEGG" id="fpf:DCC35_11425"/>
<feature type="signal peptide" evidence="1">
    <location>
        <begin position="1"/>
        <end position="17"/>
    </location>
</feature>
<dbReference type="PROSITE" id="PS51257">
    <property type="entry name" value="PROKAR_LIPOPROTEIN"/>
    <property type="match status" value="1"/>
</dbReference>
<sequence>MKTLKSKSGLLSLFAIAFSIVILQSCSDEALKPSKSGLTPLNGQKYELPDYDVDAPPACKEVCLVAGQNMLAGNVEVAYSEGNLYVTYNVYQEGVYLKEIHLDLFNSIEEFDEAKKLNGGGPSPGKFAFKKKWDDNAMVSSYTAVIPESYVDTYGDCFFVAAHAALSNGETAWGGLCDETDKGVTLDAAKQFPGANWAVYFEFCLDECEDPTIDFTYAWEDLLDFANDADYNDLVIRSDIMKTDAELKITFFAAARGASLDHSFRFMIPAEGVVSIMNAADVQMVGDQYMVTVFENTTLAIPGTPFANTVPADGCYAGANGMVTISIDEDFSFDPANPYNPFLRVYNWGIDTPDVFYDLYIYELPGNNHPGNSWIATDGKEYPNGILIPFDWRWPSEGSNIMLAYEDFTSITDGWNPNWSDNLSDILFTFDRDACGL</sequence>
<dbReference type="OrthoDB" id="599464at2"/>
<keyword evidence="1" id="KW-0732">Signal</keyword>
<gene>
    <name evidence="2" type="ORF">DCC35_11425</name>
</gene>
<dbReference type="Proteomes" id="UP000298616">
    <property type="component" value="Chromosome"/>
</dbReference>
<dbReference type="AlphaFoldDB" id="A0A4D7JI58"/>
<reference evidence="2 3" key="1">
    <citation type="submission" date="2018-04" db="EMBL/GenBank/DDBJ databases">
        <title>Complete genome uncultured novel isolate.</title>
        <authorList>
            <person name="Merlino G."/>
        </authorList>
    </citation>
    <scope>NUCLEOTIDE SEQUENCE [LARGE SCALE GENOMIC DNA]</scope>
    <source>
        <strain evidence="3">R1DC9</strain>
    </source>
</reference>
<organism evidence="2 3">
    <name type="scientific">Mangrovivirga cuniculi</name>
    <dbReference type="NCBI Taxonomy" id="2715131"/>
    <lineage>
        <taxon>Bacteria</taxon>
        <taxon>Pseudomonadati</taxon>
        <taxon>Bacteroidota</taxon>
        <taxon>Cytophagia</taxon>
        <taxon>Cytophagales</taxon>
        <taxon>Mangrovivirgaceae</taxon>
        <taxon>Mangrovivirga</taxon>
    </lineage>
</organism>
<proteinExistence type="predicted"/>